<keyword evidence="2 6" id="KW-0489">Methyltransferase</keyword>
<dbReference type="STRING" id="1208919.CDSE_0435"/>
<feature type="binding site" evidence="6">
    <location>
        <position position="73"/>
    </location>
    <ligand>
        <name>S-adenosyl-L-methionine</name>
        <dbReference type="ChEBI" id="CHEBI:59789"/>
    </ligand>
</feature>
<evidence type="ECO:0000313" key="8">
    <source>
        <dbReference type="Proteomes" id="UP000011547"/>
    </source>
</evidence>
<dbReference type="Gene3D" id="3.40.1280.10">
    <property type="match status" value="1"/>
</dbReference>
<dbReference type="PANTHER" id="PTHR33603">
    <property type="entry name" value="METHYLTRANSFERASE"/>
    <property type="match status" value="1"/>
</dbReference>
<dbReference type="InterPro" id="IPR003742">
    <property type="entry name" value="RlmH-like"/>
</dbReference>
<evidence type="ECO:0000256" key="1">
    <source>
        <dbReference type="ARBA" id="ARBA00022552"/>
    </source>
</evidence>
<dbReference type="HOGENOM" id="CLU_100552_1_0_4"/>
<evidence type="ECO:0000256" key="6">
    <source>
        <dbReference type="HAMAP-Rule" id="MF_00658"/>
    </source>
</evidence>
<dbReference type="HAMAP" id="MF_00658">
    <property type="entry name" value="23SrRNA_methyltr_H"/>
    <property type="match status" value="1"/>
</dbReference>
<reference evidence="7 8" key="1">
    <citation type="journal article" date="2013" name="Genome Biol. Evol.">
        <title>Genome evolution and phylogenomic analysis of candidatus kinetoplastibacterium, the betaproteobacterial endosymbionts of strigomonas and angomonas.</title>
        <authorList>
            <person name="Alves J.M."/>
            <person name="Serrano M.G."/>
            <person name="Maia da Silva F."/>
            <person name="Voegtly L.J."/>
            <person name="Matveyev A.V."/>
            <person name="Teixeira M.M."/>
            <person name="Camargo E.P."/>
            <person name="Buck G.A."/>
        </authorList>
    </citation>
    <scope>NUCLEOTIDE SEQUENCE [LARGE SCALE GENOMIC DNA]</scope>
    <source>
        <strain evidence="7 8">TCC079E</strain>
    </source>
</reference>
<evidence type="ECO:0000256" key="2">
    <source>
        <dbReference type="ARBA" id="ARBA00022603"/>
    </source>
</evidence>
<dbReference type="eggNOG" id="COG1576">
    <property type="taxonomic scope" value="Bacteria"/>
</dbReference>
<dbReference type="GO" id="GO:0005737">
    <property type="term" value="C:cytoplasm"/>
    <property type="evidence" value="ECO:0007669"/>
    <property type="project" value="UniProtKB-SubCell"/>
</dbReference>
<dbReference type="Proteomes" id="UP000011547">
    <property type="component" value="Chromosome"/>
</dbReference>
<dbReference type="OrthoDB" id="9806643at2"/>
<keyword evidence="3 6" id="KW-0808">Transferase</keyword>
<feature type="binding site" evidence="6">
    <location>
        <position position="102"/>
    </location>
    <ligand>
        <name>S-adenosyl-L-methionine</name>
        <dbReference type="ChEBI" id="CHEBI:59789"/>
    </ligand>
</feature>
<dbReference type="EC" id="2.1.1.177" evidence="6"/>
<sequence length="154" mass="17920">MKITIIAVGSNIPIWVDNVWHDYAKRLQKNYKIDLKEIKSEDRKSNQNIKKIILNEAKKISLAIPKNSLIIALDEHGEDFSTQKLTEFIIKSSEYPITFIIGGADGLDDSIRKTCHKMIKLSSLTFPHHIVRILLIEQIYRCWSIINKHPYHRI</sequence>
<accession>M1M3E3</accession>
<dbReference type="SUPFAM" id="SSF75217">
    <property type="entry name" value="alpha/beta knot"/>
    <property type="match status" value="1"/>
</dbReference>
<name>M1M3E3_9PROT</name>
<protein>
    <recommendedName>
        <fullName evidence="6">Ribosomal RNA large subunit methyltransferase H</fullName>
        <ecNumber evidence="6">2.1.1.177</ecNumber>
    </recommendedName>
    <alternativeName>
        <fullName evidence="6">23S rRNA (pseudouridine1915-N3)-methyltransferase</fullName>
    </alternativeName>
    <alternativeName>
        <fullName evidence="6">23S rRNA m3Psi1915 methyltransferase</fullName>
    </alternativeName>
    <alternativeName>
        <fullName evidence="6">rRNA (pseudouridine-N3-)-methyltransferase RlmH</fullName>
    </alternativeName>
</protein>
<evidence type="ECO:0000256" key="4">
    <source>
        <dbReference type="ARBA" id="ARBA00022691"/>
    </source>
</evidence>
<dbReference type="InterPro" id="IPR029026">
    <property type="entry name" value="tRNA_m1G_MTases_N"/>
</dbReference>
<proteinExistence type="inferred from homology"/>
<dbReference type="PATRIC" id="fig|1208919.3.peg.193"/>
<dbReference type="PANTHER" id="PTHR33603:SF1">
    <property type="entry name" value="RIBOSOMAL RNA LARGE SUBUNIT METHYLTRANSFERASE H"/>
    <property type="match status" value="1"/>
</dbReference>
<evidence type="ECO:0000256" key="5">
    <source>
        <dbReference type="ARBA" id="ARBA00038303"/>
    </source>
</evidence>
<dbReference type="RefSeq" id="WP_015396166.1">
    <property type="nucleotide sequence ID" value="NC_020294.1"/>
</dbReference>
<keyword evidence="1 6" id="KW-0698">rRNA processing</keyword>
<dbReference type="PIRSF" id="PIRSF004505">
    <property type="entry name" value="MT_bac"/>
    <property type="match status" value="1"/>
</dbReference>
<evidence type="ECO:0000313" key="7">
    <source>
        <dbReference type="EMBL" id="AGF46755.1"/>
    </source>
</evidence>
<feature type="binding site" evidence="6">
    <location>
        <begin position="121"/>
        <end position="126"/>
    </location>
    <ligand>
        <name>S-adenosyl-L-methionine</name>
        <dbReference type="ChEBI" id="CHEBI:59789"/>
    </ligand>
</feature>
<keyword evidence="8" id="KW-1185">Reference proteome</keyword>
<dbReference type="EMBL" id="CP003803">
    <property type="protein sequence ID" value="AGF46755.1"/>
    <property type="molecule type" value="Genomic_DNA"/>
</dbReference>
<dbReference type="InterPro" id="IPR029028">
    <property type="entry name" value="Alpha/beta_knot_MTases"/>
</dbReference>
<comment type="subcellular location">
    <subcellularLocation>
        <location evidence="6">Cytoplasm</location>
    </subcellularLocation>
</comment>
<comment type="catalytic activity">
    <reaction evidence="6">
        <text>pseudouridine(1915) in 23S rRNA + S-adenosyl-L-methionine = N(3)-methylpseudouridine(1915) in 23S rRNA + S-adenosyl-L-homocysteine + H(+)</text>
        <dbReference type="Rhea" id="RHEA:42752"/>
        <dbReference type="Rhea" id="RHEA-COMP:10221"/>
        <dbReference type="Rhea" id="RHEA-COMP:10222"/>
        <dbReference type="ChEBI" id="CHEBI:15378"/>
        <dbReference type="ChEBI" id="CHEBI:57856"/>
        <dbReference type="ChEBI" id="CHEBI:59789"/>
        <dbReference type="ChEBI" id="CHEBI:65314"/>
        <dbReference type="ChEBI" id="CHEBI:74486"/>
        <dbReference type="EC" id="2.1.1.177"/>
    </reaction>
</comment>
<dbReference type="KEGG" id="kde:CDSE_0435"/>
<keyword evidence="6" id="KW-0963">Cytoplasm</keyword>
<keyword evidence="4 6" id="KW-0949">S-adenosyl-L-methionine</keyword>
<dbReference type="GO" id="GO:0070038">
    <property type="term" value="F:rRNA (pseudouridine-N3-)-methyltransferase activity"/>
    <property type="evidence" value="ECO:0007669"/>
    <property type="project" value="UniProtKB-UniRule"/>
</dbReference>
<comment type="similarity">
    <text evidence="5 6">Belongs to the RNA methyltransferase RlmH family.</text>
</comment>
<comment type="function">
    <text evidence="6">Specifically methylates the pseudouridine at position 1915 (m3Psi1915) in 23S rRNA.</text>
</comment>
<dbReference type="AlphaFoldDB" id="M1M3E3"/>
<organism evidence="7 8">
    <name type="scientific">Candidatus Kinetoplastidibacterium desouzai TCC079E</name>
    <dbReference type="NCBI Taxonomy" id="1208919"/>
    <lineage>
        <taxon>Bacteria</taxon>
        <taxon>Pseudomonadati</taxon>
        <taxon>Pseudomonadota</taxon>
        <taxon>Betaproteobacteria</taxon>
        <taxon>Candidatus Kinetoplastidibacterium</taxon>
    </lineage>
</organism>
<comment type="subunit">
    <text evidence="6">Homodimer.</text>
</comment>
<dbReference type="NCBIfam" id="NF000986">
    <property type="entry name" value="PRK00103.1-4"/>
    <property type="match status" value="1"/>
</dbReference>
<gene>
    <name evidence="6" type="primary">rlmH</name>
    <name evidence="7" type="ORF">CDSE_0435</name>
</gene>
<dbReference type="Pfam" id="PF02590">
    <property type="entry name" value="SPOUT_MTase"/>
    <property type="match status" value="1"/>
</dbReference>
<evidence type="ECO:0000256" key="3">
    <source>
        <dbReference type="ARBA" id="ARBA00022679"/>
    </source>
</evidence>
<dbReference type="CDD" id="cd18081">
    <property type="entry name" value="RlmH-like"/>
    <property type="match status" value="1"/>
</dbReference>